<sequence>MEKQSLEQRVQALEDKEAIKDVTYQYALYINQGWNNMKINPEAFSEVFTKDAVYT</sequence>
<name>A0A1K1RR09_9FLAO</name>
<dbReference type="STRING" id="1150368.SAMN02927921_03873"/>
<dbReference type="EMBL" id="FPJE01000031">
    <property type="protein sequence ID" value="SFW74220.1"/>
    <property type="molecule type" value="Genomic_DNA"/>
</dbReference>
<protein>
    <submittedName>
        <fullName evidence="1">SnoaL-like domain-containing protein</fullName>
    </submittedName>
</protein>
<dbReference type="RefSeq" id="WP_175545827.1">
    <property type="nucleotide sequence ID" value="NZ_FPJE01000031.1"/>
</dbReference>
<accession>A0A1K1RR09</accession>
<dbReference type="Gene3D" id="3.10.450.50">
    <property type="match status" value="1"/>
</dbReference>
<gene>
    <name evidence="1" type="ORF">SAMN02927921_03873</name>
</gene>
<dbReference type="InterPro" id="IPR032710">
    <property type="entry name" value="NTF2-like_dom_sf"/>
</dbReference>
<evidence type="ECO:0000313" key="2">
    <source>
        <dbReference type="Proteomes" id="UP000182248"/>
    </source>
</evidence>
<organism evidence="1 2">
    <name type="scientific">Sinomicrobium oceani</name>
    <dbReference type="NCBI Taxonomy" id="1150368"/>
    <lineage>
        <taxon>Bacteria</taxon>
        <taxon>Pseudomonadati</taxon>
        <taxon>Bacteroidota</taxon>
        <taxon>Flavobacteriia</taxon>
        <taxon>Flavobacteriales</taxon>
        <taxon>Flavobacteriaceae</taxon>
        <taxon>Sinomicrobium</taxon>
    </lineage>
</organism>
<dbReference type="AlphaFoldDB" id="A0A1K1RR09"/>
<proteinExistence type="predicted"/>
<evidence type="ECO:0000313" key="1">
    <source>
        <dbReference type="EMBL" id="SFW74220.1"/>
    </source>
</evidence>
<reference evidence="1 2" key="1">
    <citation type="submission" date="2016-11" db="EMBL/GenBank/DDBJ databases">
        <authorList>
            <person name="Jaros S."/>
            <person name="Januszkiewicz K."/>
            <person name="Wedrychowicz H."/>
        </authorList>
    </citation>
    <scope>NUCLEOTIDE SEQUENCE [LARGE SCALE GENOMIC DNA]</scope>
    <source>
        <strain evidence="1 2">CGMCC 1.12145</strain>
    </source>
</reference>
<dbReference type="Proteomes" id="UP000182248">
    <property type="component" value="Unassembled WGS sequence"/>
</dbReference>
<dbReference type="SUPFAM" id="SSF54427">
    <property type="entry name" value="NTF2-like"/>
    <property type="match status" value="1"/>
</dbReference>
<keyword evidence="2" id="KW-1185">Reference proteome</keyword>